<keyword evidence="3" id="KW-1185">Reference proteome</keyword>
<organism evidence="2 3">
    <name type="scientific">Aspergillus wentii DTO 134E9</name>
    <dbReference type="NCBI Taxonomy" id="1073089"/>
    <lineage>
        <taxon>Eukaryota</taxon>
        <taxon>Fungi</taxon>
        <taxon>Dikarya</taxon>
        <taxon>Ascomycota</taxon>
        <taxon>Pezizomycotina</taxon>
        <taxon>Eurotiomycetes</taxon>
        <taxon>Eurotiomycetidae</taxon>
        <taxon>Eurotiales</taxon>
        <taxon>Aspergillaceae</taxon>
        <taxon>Aspergillus</taxon>
        <taxon>Aspergillus subgen. Cremei</taxon>
    </lineage>
</organism>
<dbReference type="Pfam" id="PF11374">
    <property type="entry name" value="DUF3176"/>
    <property type="match status" value="1"/>
</dbReference>
<feature type="transmembrane region" description="Helical" evidence="1">
    <location>
        <begin position="466"/>
        <end position="488"/>
    </location>
</feature>
<dbReference type="AlphaFoldDB" id="A0A1L9R4T1"/>
<dbReference type="EMBL" id="KV878218">
    <property type="protein sequence ID" value="OJJ29893.1"/>
    <property type="molecule type" value="Genomic_DNA"/>
</dbReference>
<protein>
    <submittedName>
        <fullName evidence="2">Uncharacterized protein</fullName>
    </submittedName>
</protein>
<dbReference type="InterPro" id="IPR021514">
    <property type="entry name" value="DUF3176"/>
</dbReference>
<reference evidence="3" key="1">
    <citation type="journal article" date="2017" name="Genome Biol.">
        <title>Comparative genomics reveals high biological diversity and specific adaptations in the industrially and medically important fungal genus Aspergillus.</title>
        <authorList>
            <person name="de Vries R.P."/>
            <person name="Riley R."/>
            <person name="Wiebenga A."/>
            <person name="Aguilar-Osorio G."/>
            <person name="Amillis S."/>
            <person name="Uchima C.A."/>
            <person name="Anderluh G."/>
            <person name="Asadollahi M."/>
            <person name="Askin M."/>
            <person name="Barry K."/>
            <person name="Battaglia E."/>
            <person name="Bayram O."/>
            <person name="Benocci T."/>
            <person name="Braus-Stromeyer S.A."/>
            <person name="Caldana C."/>
            <person name="Canovas D."/>
            <person name="Cerqueira G.C."/>
            <person name="Chen F."/>
            <person name="Chen W."/>
            <person name="Choi C."/>
            <person name="Clum A."/>
            <person name="Dos Santos R.A."/>
            <person name="Damasio A.R."/>
            <person name="Diallinas G."/>
            <person name="Emri T."/>
            <person name="Fekete E."/>
            <person name="Flipphi M."/>
            <person name="Freyberg S."/>
            <person name="Gallo A."/>
            <person name="Gournas C."/>
            <person name="Habgood R."/>
            <person name="Hainaut M."/>
            <person name="Harispe M.L."/>
            <person name="Henrissat B."/>
            <person name="Hilden K.S."/>
            <person name="Hope R."/>
            <person name="Hossain A."/>
            <person name="Karabika E."/>
            <person name="Karaffa L."/>
            <person name="Karanyi Z."/>
            <person name="Krasevec N."/>
            <person name="Kuo A."/>
            <person name="Kusch H."/>
            <person name="LaButti K."/>
            <person name="Lagendijk E.L."/>
            <person name="Lapidus A."/>
            <person name="Levasseur A."/>
            <person name="Lindquist E."/>
            <person name="Lipzen A."/>
            <person name="Logrieco A.F."/>
            <person name="MacCabe A."/>
            <person name="Maekelae M.R."/>
            <person name="Malavazi I."/>
            <person name="Melin P."/>
            <person name="Meyer V."/>
            <person name="Mielnichuk N."/>
            <person name="Miskei M."/>
            <person name="Molnar A.P."/>
            <person name="Mule G."/>
            <person name="Ngan C.Y."/>
            <person name="Orejas M."/>
            <person name="Orosz E."/>
            <person name="Ouedraogo J.P."/>
            <person name="Overkamp K.M."/>
            <person name="Park H.-S."/>
            <person name="Perrone G."/>
            <person name="Piumi F."/>
            <person name="Punt P.J."/>
            <person name="Ram A.F."/>
            <person name="Ramon A."/>
            <person name="Rauscher S."/>
            <person name="Record E."/>
            <person name="Riano-Pachon D.M."/>
            <person name="Robert V."/>
            <person name="Roehrig J."/>
            <person name="Ruller R."/>
            <person name="Salamov A."/>
            <person name="Salih N.S."/>
            <person name="Samson R.A."/>
            <person name="Sandor E."/>
            <person name="Sanguinetti M."/>
            <person name="Schuetze T."/>
            <person name="Sepcic K."/>
            <person name="Shelest E."/>
            <person name="Sherlock G."/>
            <person name="Sophianopoulou V."/>
            <person name="Squina F.M."/>
            <person name="Sun H."/>
            <person name="Susca A."/>
            <person name="Todd R.B."/>
            <person name="Tsang A."/>
            <person name="Unkles S.E."/>
            <person name="van de Wiele N."/>
            <person name="van Rossen-Uffink D."/>
            <person name="Oliveira J.V."/>
            <person name="Vesth T.C."/>
            <person name="Visser J."/>
            <person name="Yu J.-H."/>
            <person name="Zhou M."/>
            <person name="Andersen M.R."/>
            <person name="Archer D.B."/>
            <person name="Baker S.E."/>
            <person name="Benoit I."/>
            <person name="Brakhage A.A."/>
            <person name="Braus G.H."/>
            <person name="Fischer R."/>
            <person name="Frisvad J.C."/>
            <person name="Goldman G.H."/>
            <person name="Houbraken J."/>
            <person name="Oakley B."/>
            <person name="Pocsi I."/>
            <person name="Scazzocchio C."/>
            <person name="Seiboth B."/>
            <person name="vanKuyk P.A."/>
            <person name="Wortman J."/>
            <person name="Dyer P.S."/>
            <person name="Grigoriev I.V."/>
        </authorList>
    </citation>
    <scope>NUCLEOTIDE SEQUENCE [LARGE SCALE GENOMIC DNA]</scope>
    <source>
        <strain evidence="3">DTO 134E9</strain>
    </source>
</reference>
<evidence type="ECO:0000256" key="1">
    <source>
        <dbReference type="SAM" id="Phobius"/>
    </source>
</evidence>
<dbReference type="Proteomes" id="UP000184383">
    <property type="component" value="Unassembled WGS sequence"/>
</dbReference>
<keyword evidence="1" id="KW-1133">Transmembrane helix</keyword>
<accession>A0A1L9R4T1</accession>
<dbReference type="PANTHER" id="PTHR35394:SF5">
    <property type="entry name" value="DUF3176 DOMAIN-CONTAINING PROTEIN"/>
    <property type="match status" value="1"/>
</dbReference>
<dbReference type="STRING" id="1073089.A0A1L9R4T1"/>
<dbReference type="RefSeq" id="XP_040683570.1">
    <property type="nucleotide sequence ID" value="XM_040829117.1"/>
</dbReference>
<evidence type="ECO:0000313" key="2">
    <source>
        <dbReference type="EMBL" id="OJJ29893.1"/>
    </source>
</evidence>
<dbReference type="OrthoDB" id="5242705at2759"/>
<sequence>MVVILAKFDKQPQPIWAHMSLNPLVSWLSTVSKGCILYGINEALGQLKWVWFMQKTRPMPNLRTFDSASRGFYGSAELIWTLRCQHFAVWGSLAVIMSLAFDPFAQNLVHYYPNSVEDTSQSALISNTTFYGTVGPMIRGGAAGFWVDPVLKANVYNSLFNNDDSKPWSIPKYTCPSSNCTWDVISAIEARTLCTNVTEHLNISCASRVTQNVTFTHLPNCTVSLPHSNTLAWYIDPVMIYVPIVINAITNQSETLVYKNSTFPIMQMIAPDRLDVVHGRANTSRWQAMECSIEPVVHSFRPTVHENVYREEMLGIWNEGFLSIDRNMTNVTPGLYFQPPWGPEYGMPANGTFGVSAPVWAAMTTLYKNMFSGYYSEQVRSSVLYEARYPDMYAGSDVIQAFTHGNITGCNMNTVEKLSCAMHNVAQAISKSFRDASYVEMGSDLSRAQMASGRVMASMTYVEIRWWWITLPALVWVLGAATLVGTMWKSRRGVPRWKNDPVPLLFLHQDGNTGVSEREPEEKADGLEVRLYHSNDKMVLGGLS</sequence>
<name>A0A1L9R4T1_ASPWE</name>
<dbReference type="GeneID" id="63744965"/>
<gene>
    <name evidence="2" type="ORF">ASPWEDRAFT_121856</name>
</gene>
<dbReference type="PANTHER" id="PTHR35394">
    <property type="entry name" value="DUF3176 DOMAIN-CONTAINING PROTEIN"/>
    <property type="match status" value="1"/>
</dbReference>
<keyword evidence="1" id="KW-0812">Transmembrane</keyword>
<evidence type="ECO:0000313" key="3">
    <source>
        <dbReference type="Proteomes" id="UP000184383"/>
    </source>
</evidence>
<proteinExistence type="predicted"/>
<keyword evidence="1" id="KW-0472">Membrane</keyword>
<dbReference type="VEuPathDB" id="FungiDB:ASPWEDRAFT_121856"/>